<keyword evidence="3" id="KW-1185">Reference proteome</keyword>
<dbReference type="Proteomes" id="UP001482154">
    <property type="component" value="Unassembled WGS sequence"/>
</dbReference>
<proteinExistence type="predicted"/>
<gene>
    <name evidence="2" type="ORF">AAAU51_02815</name>
</gene>
<dbReference type="SMART" id="SM01058">
    <property type="entry name" value="CarD_TRCF"/>
    <property type="match status" value="1"/>
</dbReference>
<dbReference type="Pfam" id="PF02559">
    <property type="entry name" value="CarD_TRCF_RID"/>
    <property type="match status" value="1"/>
</dbReference>
<dbReference type="Gene3D" id="1.20.58.1290">
    <property type="entry name" value="CarD-like, C-terminal domain"/>
    <property type="match status" value="1"/>
</dbReference>
<dbReference type="EMBL" id="JBBNIN010000003">
    <property type="protein sequence ID" value="MEQ2710107.1"/>
    <property type="molecule type" value="Genomic_DNA"/>
</dbReference>
<dbReference type="InterPro" id="IPR036101">
    <property type="entry name" value="CarD-like/TRCF_RID_sf"/>
</dbReference>
<dbReference type="InterPro" id="IPR003711">
    <property type="entry name" value="CarD-like/TRCF_RID"/>
</dbReference>
<dbReference type="Gene3D" id="2.40.10.170">
    <property type="match status" value="1"/>
</dbReference>
<dbReference type="RefSeq" id="WP_349110333.1">
    <property type="nucleotide sequence ID" value="NZ_JBBNIN010000003.1"/>
</dbReference>
<dbReference type="InterPro" id="IPR048792">
    <property type="entry name" value="CarD_C"/>
</dbReference>
<dbReference type="SUPFAM" id="SSF141259">
    <property type="entry name" value="CarD-like"/>
    <property type="match status" value="1"/>
</dbReference>
<accession>A0ABV1ISC0</accession>
<evidence type="ECO:0000259" key="1">
    <source>
        <dbReference type="SMART" id="SM01058"/>
    </source>
</evidence>
<sequence>MYKKGDYVIKIPEGICEIEDVGCLDMSGVNKDKEYYALAPINQKGSKIYIPVGNVHGRIRNIISKEDAIAFIKSMPDIDEKDIQNEKMREQEYKAVILSGDNEKIASILKLIYSRKQERAEQGKKLSSTDERYFKLAEYMLFSELSFVLNVPREHIEQYIADMIEA</sequence>
<evidence type="ECO:0000313" key="3">
    <source>
        <dbReference type="Proteomes" id="UP001482154"/>
    </source>
</evidence>
<dbReference type="Pfam" id="PF21095">
    <property type="entry name" value="CarD_C"/>
    <property type="match status" value="1"/>
</dbReference>
<dbReference type="PANTHER" id="PTHR38447:SF1">
    <property type="entry name" value="RNA POLYMERASE-BINDING TRANSCRIPTION FACTOR CARD"/>
    <property type="match status" value="1"/>
</dbReference>
<protein>
    <submittedName>
        <fullName evidence="2">CarD family transcriptional regulator</fullName>
    </submittedName>
</protein>
<organism evidence="2 3">
    <name type="scientific">Anaerostipes amylophilus</name>
    <dbReference type="NCBI Taxonomy" id="2981779"/>
    <lineage>
        <taxon>Bacteria</taxon>
        <taxon>Bacillati</taxon>
        <taxon>Bacillota</taxon>
        <taxon>Clostridia</taxon>
        <taxon>Lachnospirales</taxon>
        <taxon>Lachnospiraceae</taxon>
        <taxon>Anaerostipes</taxon>
    </lineage>
</organism>
<name>A0ABV1ISC0_9FIRM</name>
<dbReference type="InterPro" id="IPR042215">
    <property type="entry name" value="CarD-like_C"/>
</dbReference>
<feature type="domain" description="CarD-like/TRCF RNAP-interacting" evidence="1">
    <location>
        <begin position="1"/>
        <end position="113"/>
    </location>
</feature>
<evidence type="ECO:0000313" key="2">
    <source>
        <dbReference type="EMBL" id="MEQ2710107.1"/>
    </source>
</evidence>
<comment type="caution">
    <text evidence="2">The sequence shown here is derived from an EMBL/GenBank/DDBJ whole genome shotgun (WGS) entry which is preliminary data.</text>
</comment>
<reference evidence="2 3" key="1">
    <citation type="submission" date="2024-04" db="EMBL/GenBank/DDBJ databases">
        <title>Human intestinal bacterial collection.</title>
        <authorList>
            <person name="Pauvert C."/>
            <person name="Hitch T.C.A."/>
            <person name="Clavel T."/>
        </authorList>
    </citation>
    <scope>NUCLEOTIDE SEQUENCE [LARGE SCALE GENOMIC DNA]</scope>
    <source>
        <strain evidence="2 3">CLA-AA-H249</strain>
    </source>
</reference>
<dbReference type="InterPro" id="IPR052531">
    <property type="entry name" value="CarD-like_regulator"/>
</dbReference>
<dbReference type="PANTHER" id="PTHR38447">
    <property type="entry name" value="TRANSCRIPTION FACTOR YDEB-RELATED"/>
    <property type="match status" value="1"/>
</dbReference>